<dbReference type="InterPro" id="IPR023198">
    <property type="entry name" value="PGP-like_dom2"/>
</dbReference>
<sequence>MPKLIDCVAAVSFDLDGTIIDTAPDLGAAANMMLVMLGGRPLPDERIPGLIGAGIDEFVKKVLQQAGVTPDAPMLEMASMLFRDLYGQRVFQRSRIYPNVVMTLHTLRTAGLTLCCVTNKERKFAQPLLELAGLSGFFNALLCPDRPEDRKPSPSLLYSACSQAEVEPIDMLLVGDSRADIQAAHAAGCRVVAVDYGYHRDQPLEELRPDAIVSNVSEIMELSVRPRSGTRALRAIP</sequence>
<dbReference type="PANTHER" id="PTHR43434:SF1">
    <property type="entry name" value="PHOSPHOGLYCOLATE PHOSPHATASE"/>
    <property type="match status" value="1"/>
</dbReference>
<dbReference type="Pfam" id="PF13419">
    <property type="entry name" value="HAD_2"/>
    <property type="match status" value="1"/>
</dbReference>
<dbReference type="NCBIfam" id="TIGR01509">
    <property type="entry name" value="HAD-SF-IA-v3"/>
    <property type="match status" value="1"/>
</dbReference>
<dbReference type="Proteomes" id="UP001595904">
    <property type="component" value="Unassembled WGS sequence"/>
</dbReference>
<dbReference type="Gene3D" id="3.40.50.1000">
    <property type="entry name" value="HAD superfamily/HAD-like"/>
    <property type="match status" value="1"/>
</dbReference>
<evidence type="ECO:0000313" key="11">
    <source>
        <dbReference type="Proteomes" id="UP001595904"/>
    </source>
</evidence>
<dbReference type="GO" id="GO:0008967">
    <property type="term" value="F:phosphoglycolate phosphatase activity"/>
    <property type="evidence" value="ECO:0007669"/>
    <property type="project" value="UniProtKB-EC"/>
</dbReference>
<dbReference type="InterPro" id="IPR041492">
    <property type="entry name" value="HAD_2"/>
</dbReference>
<evidence type="ECO:0000256" key="3">
    <source>
        <dbReference type="ARBA" id="ARBA00004818"/>
    </source>
</evidence>
<gene>
    <name evidence="10" type="primary">gph</name>
    <name evidence="10" type="ORF">ACFPN2_27170</name>
</gene>
<dbReference type="NCBIfam" id="TIGR01449">
    <property type="entry name" value="PGP_bact"/>
    <property type="match status" value="1"/>
</dbReference>
<organism evidence="10 11">
    <name type="scientific">Steroidobacter flavus</name>
    <dbReference type="NCBI Taxonomy" id="1842136"/>
    <lineage>
        <taxon>Bacteria</taxon>
        <taxon>Pseudomonadati</taxon>
        <taxon>Pseudomonadota</taxon>
        <taxon>Gammaproteobacteria</taxon>
        <taxon>Steroidobacterales</taxon>
        <taxon>Steroidobacteraceae</taxon>
        <taxon>Steroidobacter</taxon>
    </lineage>
</organism>
<dbReference type="InterPro" id="IPR036412">
    <property type="entry name" value="HAD-like_sf"/>
</dbReference>
<keyword evidence="8" id="KW-0460">Magnesium</keyword>
<dbReference type="InterPro" id="IPR023214">
    <property type="entry name" value="HAD_sf"/>
</dbReference>
<comment type="catalytic activity">
    <reaction evidence="1">
        <text>2-phosphoglycolate + H2O = glycolate + phosphate</text>
        <dbReference type="Rhea" id="RHEA:14369"/>
        <dbReference type="ChEBI" id="CHEBI:15377"/>
        <dbReference type="ChEBI" id="CHEBI:29805"/>
        <dbReference type="ChEBI" id="CHEBI:43474"/>
        <dbReference type="ChEBI" id="CHEBI:58033"/>
        <dbReference type="EC" id="3.1.3.18"/>
    </reaction>
</comment>
<evidence type="ECO:0000256" key="8">
    <source>
        <dbReference type="ARBA" id="ARBA00022842"/>
    </source>
</evidence>
<dbReference type="InterPro" id="IPR050155">
    <property type="entry name" value="HAD-like_hydrolase_sf"/>
</dbReference>
<comment type="pathway">
    <text evidence="3">Organic acid metabolism; glycolate biosynthesis; glycolate from 2-phosphoglycolate: step 1/1.</text>
</comment>
<accession>A0ABV8SYT0</accession>
<evidence type="ECO:0000256" key="5">
    <source>
        <dbReference type="ARBA" id="ARBA00013078"/>
    </source>
</evidence>
<dbReference type="PRINTS" id="PR00413">
    <property type="entry name" value="HADHALOGNASE"/>
</dbReference>
<dbReference type="SUPFAM" id="SSF56784">
    <property type="entry name" value="HAD-like"/>
    <property type="match status" value="1"/>
</dbReference>
<dbReference type="NCBIfam" id="TIGR01549">
    <property type="entry name" value="HAD-SF-IA-v1"/>
    <property type="match status" value="1"/>
</dbReference>
<dbReference type="SFLD" id="SFLDG01135">
    <property type="entry name" value="C1.5.6:_HAD__Beta-PGM__Phospha"/>
    <property type="match status" value="1"/>
</dbReference>
<keyword evidence="6" id="KW-0479">Metal-binding</keyword>
<evidence type="ECO:0000256" key="6">
    <source>
        <dbReference type="ARBA" id="ARBA00022723"/>
    </source>
</evidence>
<comment type="caution">
    <text evidence="10">The sequence shown here is derived from an EMBL/GenBank/DDBJ whole genome shotgun (WGS) entry which is preliminary data.</text>
</comment>
<reference evidence="11" key="1">
    <citation type="journal article" date="2019" name="Int. J. Syst. Evol. Microbiol.">
        <title>The Global Catalogue of Microorganisms (GCM) 10K type strain sequencing project: providing services to taxonomists for standard genome sequencing and annotation.</title>
        <authorList>
            <consortium name="The Broad Institute Genomics Platform"/>
            <consortium name="The Broad Institute Genome Sequencing Center for Infectious Disease"/>
            <person name="Wu L."/>
            <person name="Ma J."/>
        </authorList>
    </citation>
    <scope>NUCLEOTIDE SEQUENCE [LARGE SCALE GENOMIC DNA]</scope>
    <source>
        <strain evidence="11">CGMCC 1.10759</strain>
    </source>
</reference>
<keyword evidence="7 10" id="KW-0378">Hydrolase</keyword>
<protein>
    <recommendedName>
        <fullName evidence="5">phosphoglycolate phosphatase</fullName>
        <ecNumber evidence="5">3.1.3.18</ecNumber>
    </recommendedName>
</protein>
<dbReference type="EC" id="3.1.3.18" evidence="5"/>
<keyword evidence="9" id="KW-0119">Carbohydrate metabolism</keyword>
<proteinExistence type="inferred from homology"/>
<keyword evidence="11" id="KW-1185">Reference proteome</keyword>
<dbReference type="EMBL" id="JBHSDU010000014">
    <property type="protein sequence ID" value="MFC4312796.1"/>
    <property type="molecule type" value="Genomic_DNA"/>
</dbReference>
<comment type="cofactor">
    <cofactor evidence="2">
        <name>Mg(2+)</name>
        <dbReference type="ChEBI" id="CHEBI:18420"/>
    </cofactor>
</comment>
<name>A0ABV8SYT0_9GAMM</name>
<dbReference type="SFLD" id="SFLDS00003">
    <property type="entry name" value="Haloacid_Dehalogenase"/>
    <property type="match status" value="1"/>
</dbReference>
<evidence type="ECO:0000256" key="4">
    <source>
        <dbReference type="ARBA" id="ARBA00006171"/>
    </source>
</evidence>
<evidence type="ECO:0000256" key="7">
    <source>
        <dbReference type="ARBA" id="ARBA00022801"/>
    </source>
</evidence>
<dbReference type="Gene3D" id="1.10.150.240">
    <property type="entry name" value="Putative phosphatase, domain 2"/>
    <property type="match status" value="1"/>
</dbReference>
<evidence type="ECO:0000256" key="2">
    <source>
        <dbReference type="ARBA" id="ARBA00001946"/>
    </source>
</evidence>
<dbReference type="RefSeq" id="WP_380602494.1">
    <property type="nucleotide sequence ID" value="NZ_JBHSDU010000014.1"/>
</dbReference>
<dbReference type="InterPro" id="IPR037512">
    <property type="entry name" value="PGPase_prok"/>
</dbReference>
<dbReference type="PANTHER" id="PTHR43434">
    <property type="entry name" value="PHOSPHOGLYCOLATE PHOSPHATASE"/>
    <property type="match status" value="1"/>
</dbReference>
<evidence type="ECO:0000313" key="10">
    <source>
        <dbReference type="EMBL" id="MFC4312796.1"/>
    </source>
</evidence>
<dbReference type="InterPro" id="IPR006439">
    <property type="entry name" value="HAD-SF_hydro_IA"/>
</dbReference>
<evidence type="ECO:0000256" key="1">
    <source>
        <dbReference type="ARBA" id="ARBA00000830"/>
    </source>
</evidence>
<dbReference type="SFLD" id="SFLDG01129">
    <property type="entry name" value="C1.5:_HAD__Beta-PGM__Phosphata"/>
    <property type="match status" value="1"/>
</dbReference>
<evidence type="ECO:0000256" key="9">
    <source>
        <dbReference type="ARBA" id="ARBA00023277"/>
    </source>
</evidence>
<comment type="similarity">
    <text evidence="4">Belongs to the HAD-like hydrolase superfamily. CbbY/CbbZ/Gph/YieH family.</text>
</comment>